<dbReference type="EMBL" id="BCSZ01000002">
    <property type="protein sequence ID" value="GAS99894.1"/>
    <property type="molecule type" value="Genomic_DNA"/>
</dbReference>
<reference evidence="4" key="2">
    <citation type="submission" date="2016-02" db="EMBL/GenBank/DDBJ databases">
        <title>Draft genome sequence of five rapidly growing Mycobacterium species.</title>
        <authorList>
            <person name="Katahira K."/>
            <person name="Gotou Y."/>
            <person name="Iida K."/>
            <person name="Ogura Y."/>
            <person name="Hayashi T."/>
        </authorList>
    </citation>
    <scope>NUCLEOTIDE SEQUENCE [LARGE SCALE GENOMIC DNA]</scope>
    <source>
        <strain evidence="4">JCM6368</strain>
    </source>
</reference>
<dbReference type="InterPro" id="IPR002575">
    <property type="entry name" value="Aminoglycoside_PTrfase"/>
</dbReference>
<evidence type="ECO:0000259" key="2">
    <source>
        <dbReference type="Pfam" id="PF01636"/>
    </source>
</evidence>
<dbReference type="AlphaFoldDB" id="A0A100WL27"/>
<dbReference type="Gene3D" id="3.90.1200.10">
    <property type="match status" value="1"/>
</dbReference>
<dbReference type="PANTHER" id="PTHR21064:SF6">
    <property type="entry name" value="AMINOGLYCOSIDE PHOSPHOTRANSFERASE DOMAIN-CONTAINING PROTEIN"/>
    <property type="match status" value="1"/>
</dbReference>
<evidence type="ECO:0000256" key="1">
    <source>
        <dbReference type="ARBA" id="ARBA00038240"/>
    </source>
</evidence>
<dbReference type="PANTHER" id="PTHR21064">
    <property type="entry name" value="AMINOGLYCOSIDE PHOSPHOTRANSFERASE DOMAIN-CONTAINING PROTEIN-RELATED"/>
    <property type="match status" value="1"/>
</dbReference>
<gene>
    <name evidence="3" type="ORF">RMCFA_0009</name>
</gene>
<dbReference type="Gene3D" id="3.30.200.20">
    <property type="entry name" value="Phosphorylase Kinase, domain 1"/>
    <property type="match status" value="1"/>
</dbReference>
<proteinExistence type="inferred from homology"/>
<sequence>MVITDEIDVARLALGQYDIGADATLRLLNLSENATYLVEDGGTQSILRVHRQNYHRPHEIESELDWLQALQDDSDITVPTVLPARDGRRLVTVEGEETGGIARHVVQFGMVAGAEPDESALTLDDFHTLGRITAALHDHSQRWERPAGFGRFSWDWEHSLGGNPRWGRWQDAEGVGAGERQVLERAQALLHDRLHAYGTGPDVYGLIHADLRLANLLVDPDSSDSATSSKITVIDFDDCGFGWYFYDFGTAVSFIEHDPALPEWQDAWVRGYRTRRDLPASDEDMLASFVLLRRLLLLAWMGTHSHSRESATKAISYAAGSCELAERYLRSNGLTLT</sequence>
<comment type="caution">
    <text evidence="3">The sequence shown here is derived from an EMBL/GenBank/DDBJ whole genome shotgun (WGS) entry which is preliminary data.</text>
</comment>
<dbReference type="InterPro" id="IPR011009">
    <property type="entry name" value="Kinase-like_dom_sf"/>
</dbReference>
<comment type="similarity">
    <text evidence="1">Belongs to the pseudomonas-type ThrB family.</text>
</comment>
<reference evidence="3 4" key="1">
    <citation type="journal article" date="2016" name="Genome Announc.">
        <title>Draft Genome Sequences of Five Rapidly Growing Mycobacterium Species, M. thermoresistibile, M. fortuitum subsp. acetamidolyticum, M. canariasense, M. brisbanense, and M. novocastrense.</title>
        <authorList>
            <person name="Katahira K."/>
            <person name="Ogura Y."/>
            <person name="Gotoh Y."/>
            <person name="Hayashi T."/>
        </authorList>
    </citation>
    <scope>NUCLEOTIDE SEQUENCE [LARGE SCALE GENOMIC DNA]</scope>
    <source>
        <strain evidence="3 4">JCM6368</strain>
    </source>
</reference>
<accession>A0A100WL27</accession>
<evidence type="ECO:0000313" key="4">
    <source>
        <dbReference type="Proteomes" id="UP000069705"/>
    </source>
</evidence>
<dbReference type="Proteomes" id="UP000069705">
    <property type="component" value="Unassembled WGS sequence"/>
</dbReference>
<dbReference type="SUPFAM" id="SSF56112">
    <property type="entry name" value="Protein kinase-like (PK-like)"/>
    <property type="match status" value="1"/>
</dbReference>
<dbReference type="RefSeq" id="WP_038562778.1">
    <property type="nucleotide sequence ID" value="NZ_BCSZ01000002.1"/>
</dbReference>
<feature type="domain" description="Aminoglycoside phosphotransferase" evidence="2">
    <location>
        <begin position="31"/>
        <end position="277"/>
    </location>
</feature>
<keyword evidence="3" id="KW-0808">Transferase</keyword>
<dbReference type="InterPro" id="IPR050249">
    <property type="entry name" value="Pseudomonas-type_ThrB"/>
</dbReference>
<name>A0A100WL27_MYCFO</name>
<dbReference type="Pfam" id="PF01636">
    <property type="entry name" value="APH"/>
    <property type="match status" value="1"/>
</dbReference>
<protein>
    <submittedName>
        <fullName evidence="3">Aminoglycoside phosphotransferase</fullName>
    </submittedName>
</protein>
<evidence type="ECO:0000313" key="3">
    <source>
        <dbReference type="EMBL" id="GAS99894.1"/>
    </source>
</evidence>
<organism evidence="3 4">
    <name type="scientific">Mycolicibacterium fortuitum subsp. acetamidolyticum</name>
    <dbReference type="NCBI Taxonomy" id="144550"/>
    <lineage>
        <taxon>Bacteria</taxon>
        <taxon>Bacillati</taxon>
        <taxon>Actinomycetota</taxon>
        <taxon>Actinomycetes</taxon>
        <taxon>Mycobacteriales</taxon>
        <taxon>Mycobacteriaceae</taxon>
        <taxon>Mycolicibacterium</taxon>
    </lineage>
</organism>
<dbReference type="GO" id="GO:0009088">
    <property type="term" value="P:threonine biosynthetic process"/>
    <property type="evidence" value="ECO:0007669"/>
    <property type="project" value="TreeGrafter"/>
</dbReference>
<dbReference type="GO" id="GO:0004413">
    <property type="term" value="F:homoserine kinase activity"/>
    <property type="evidence" value="ECO:0007669"/>
    <property type="project" value="TreeGrafter"/>
</dbReference>